<feature type="signal peptide" evidence="1">
    <location>
        <begin position="1"/>
        <end position="22"/>
    </location>
</feature>
<feature type="chain" id="PRO_5014928100" evidence="1">
    <location>
        <begin position="23"/>
        <end position="93"/>
    </location>
</feature>
<dbReference type="EMBL" id="GGFM01012129">
    <property type="protein sequence ID" value="MBW32880.1"/>
    <property type="molecule type" value="Transcribed_RNA"/>
</dbReference>
<evidence type="ECO:0000313" key="2">
    <source>
        <dbReference type="EMBL" id="MBW32880.1"/>
    </source>
</evidence>
<accession>A0A2M3ZWQ1</accession>
<organism evidence="2">
    <name type="scientific">Anopheles braziliensis</name>
    <dbReference type="NCBI Taxonomy" id="58242"/>
    <lineage>
        <taxon>Eukaryota</taxon>
        <taxon>Metazoa</taxon>
        <taxon>Ecdysozoa</taxon>
        <taxon>Arthropoda</taxon>
        <taxon>Hexapoda</taxon>
        <taxon>Insecta</taxon>
        <taxon>Pterygota</taxon>
        <taxon>Neoptera</taxon>
        <taxon>Endopterygota</taxon>
        <taxon>Diptera</taxon>
        <taxon>Nematocera</taxon>
        <taxon>Culicoidea</taxon>
        <taxon>Culicidae</taxon>
        <taxon>Anophelinae</taxon>
        <taxon>Anopheles</taxon>
    </lineage>
</organism>
<protein>
    <submittedName>
        <fullName evidence="2">Putative secreted peptide</fullName>
    </submittedName>
</protein>
<name>A0A2M3ZWQ1_9DIPT</name>
<proteinExistence type="predicted"/>
<keyword evidence="1" id="KW-0732">Signal</keyword>
<dbReference type="AlphaFoldDB" id="A0A2M3ZWQ1"/>
<reference evidence="2" key="1">
    <citation type="submission" date="2018-01" db="EMBL/GenBank/DDBJ databases">
        <title>An insight into the sialome of Amazonian anophelines.</title>
        <authorList>
            <person name="Ribeiro J.M."/>
            <person name="Scarpassa V."/>
            <person name="Calvo E."/>
        </authorList>
    </citation>
    <scope>NUCLEOTIDE SEQUENCE</scope>
    <source>
        <tissue evidence="2">Salivary glands</tissue>
    </source>
</reference>
<sequence length="93" mass="10557">MKHISILSLVAFVFLLIHCIYGLNIESSLQDDRDPISVEDSTLEQSEKSTLIRVKRSQIALRVPVKCPPHHVYSIATKKCERQVLANRNTTVN</sequence>
<evidence type="ECO:0000256" key="1">
    <source>
        <dbReference type="SAM" id="SignalP"/>
    </source>
</evidence>